<dbReference type="PANTHER" id="PTHR43334:SF1">
    <property type="entry name" value="3-HYDROXYPROPIONATE--COA LIGASE [ADP-FORMING]"/>
    <property type="match status" value="1"/>
</dbReference>
<dbReference type="GO" id="GO:0005524">
    <property type="term" value="F:ATP binding"/>
    <property type="evidence" value="ECO:0007669"/>
    <property type="project" value="UniProtKB-UniRule"/>
</dbReference>
<keyword evidence="2 4" id="KW-0547">Nucleotide-binding</keyword>
<evidence type="ECO:0000259" key="6">
    <source>
        <dbReference type="PROSITE" id="PS51186"/>
    </source>
</evidence>
<reference evidence="8" key="1">
    <citation type="journal article" date="2019" name="J. Bacteriol.">
        <title>A Mutagenic Screen Identifies a TonB-Dependent Receptor Required for the Lanthanide Metal Switch in the Type I Methanotroph 'Methylotuvimicrobium buryatense' 5GB1C.</title>
        <authorList>
            <person name="Groom J.D."/>
            <person name="Ford S.M."/>
            <person name="Pesesky M.W."/>
            <person name="Lidstrom M.E."/>
        </authorList>
    </citation>
    <scope>NUCLEOTIDE SEQUENCE [LARGE SCALE GENOMIC DNA]</scope>
    <source>
        <strain evidence="8">5GB1C</strain>
    </source>
</reference>
<dbReference type="Proteomes" id="UP000305881">
    <property type="component" value="Chromosome"/>
</dbReference>
<evidence type="ECO:0000256" key="4">
    <source>
        <dbReference type="PROSITE-ProRule" id="PRU00409"/>
    </source>
</evidence>
<dbReference type="Pfam" id="PF00583">
    <property type="entry name" value="Acetyltransf_1"/>
    <property type="match status" value="1"/>
</dbReference>
<dbReference type="InterPro" id="IPR043938">
    <property type="entry name" value="Ligase_CoA_dom"/>
</dbReference>
<dbReference type="InterPro" id="IPR016181">
    <property type="entry name" value="Acyl_CoA_acyltransferase"/>
</dbReference>
<organism evidence="7 8">
    <name type="scientific">Methylotuvimicrobium buryatense</name>
    <name type="common">Methylomicrobium buryatense</name>
    <dbReference type="NCBI Taxonomy" id="95641"/>
    <lineage>
        <taxon>Bacteria</taxon>
        <taxon>Pseudomonadati</taxon>
        <taxon>Pseudomonadota</taxon>
        <taxon>Gammaproteobacteria</taxon>
        <taxon>Methylococcales</taxon>
        <taxon>Methylococcaceae</taxon>
        <taxon>Methylotuvimicrobium</taxon>
    </lineage>
</organism>
<evidence type="ECO:0000313" key="7">
    <source>
        <dbReference type="EMBL" id="QCW83615.1"/>
    </source>
</evidence>
<dbReference type="Gene3D" id="3.40.50.261">
    <property type="entry name" value="Succinyl-CoA synthetase domains"/>
    <property type="match status" value="2"/>
</dbReference>
<dbReference type="Gene3D" id="3.40.630.30">
    <property type="match status" value="1"/>
</dbReference>
<accession>A0A4V1IK44</accession>
<dbReference type="AlphaFoldDB" id="A0A4V1IK44"/>
<dbReference type="InterPro" id="IPR051538">
    <property type="entry name" value="Acyl-CoA_Synth/Transferase"/>
</dbReference>
<dbReference type="GO" id="GO:0046872">
    <property type="term" value="F:metal ion binding"/>
    <property type="evidence" value="ECO:0007669"/>
    <property type="project" value="InterPro"/>
</dbReference>
<dbReference type="InterPro" id="IPR003781">
    <property type="entry name" value="CoA-bd"/>
</dbReference>
<evidence type="ECO:0000256" key="1">
    <source>
        <dbReference type="ARBA" id="ARBA00022598"/>
    </source>
</evidence>
<dbReference type="STRING" id="675511.GCA_000341735_04203"/>
<dbReference type="Gene3D" id="3.30.470.20">
    <property type="entry name" value="ATP-grasp fold, B domain"/>
    <property type="match status" value="1"/>
</dbReference>
<dbReference type="PANTHER" id="PTHR43334">
    <property type="entry name" value="ACETATE--COA LIGASE [ADP-FORMING]"/>
    <property type="match status" value="1"/>
</dbReference>
<dbReference type="SUPFAM" id="SSF52210">
    <property type="entry name" value="Succinyl-CoA synthetase domains"/>
    <property type="match status" value="2"/>
</dbReference>
<proteinExistence type="predicted"/>
<feature type="domain" description="ATP-grasp" evidence="5">
    <location>
        <begin position="496"/>
        <end position="532"/>
    </location>
</feature>
<dbReference type="Pfam" id="PF13380">
    <property type="entry name" value="CoA_binding_2"/>
    <property type="match status" value="1"/>
</dbReference>
<dbReference type="SUPFAM" id="SSF51735">
    <property type="entry name" value="NAD(P)-binding Rossmann-fold domains"/>
    <property type="match status" value="1"/>
</dbReference>
<keyword evidence="1" id="KW-0436">Ligase</keyword>
<dbReference type="CDD" id="cd04301">
    <property type="entry name" value="NAT_SF"/>
    <property type="match status" value="1"/>
</dbReference>
<dbReference type="InterPro" id="IPR011761">
    <property type="entry name" value="ATP-grasp"/>
</dbReference>
<evidence type="ECO:0000313" key="8">
    <source>
        <dbReference type="Proteomes" id="UP000305881"/>
    </source>
</evidence>
<dbReference type="InterPro" id="IPR000182">
    <property type="entry name" value="GNAT_dom"/>
</dbReference>
<evidence type="ECO:0000259" key="5">
    <source>
        <dbReference type="PROSITE" id="PS50975"/>
    </source>
</evidence>
<dbReference type="PROSITE" id="PS50975">
    <property type="entry name" value="ATP_GRASP"/>
    <property type="match status" value="1"/>
</dbReference>
<feature type="domain" description="N-acetyltransferase" evidence="6">
    <location>
        <begin position="736"/>
        <end position="894"/>
    </location>
</feature>
<dbReference type="Pfam" id="PF13607">
    <property type="entry name" value="Succ_CoA_lig"/>
    <property type="match status" value="1"/>
</dbReference>
<dbReference type="Gene3D" id="3.40.50.720">
    <property type="entry name" value="NAD(P)-binding Rossmann-like Domain"/>
    <property type="match status" value="1"/>
</dbReference>
<dbReference type="Gene3D" id="3.30.1490.20">
    <property type="entry name" value="ATP-grasp fold, A domain"/>
    <property type="match status" value="1"/>
</dbReference>
<evidence type="ECO:0000256" key="3">
    <source>
        <dbReference type="ARBA" id="ARBA00022840"/>
    </source>
</evidence>
<dbReference type="InterPro" id="IPR036291">
    <property type="entry name" value="NAD(P)-bd_dom_sf"/>
</dbReference>
<dbReference type="InterPro" id="IPR032875">
    <property type="entry name" value="Succ_CoA_lig_flav_dom"/>
</dbReference>
<sequence length="894" mass="97532">MGPHYLSRFFTPKTVAVIGASERIESVGHRILANMQEAGFRGGLYPVNNKRKQISGLKAYPNIDAVPDKIELAVIATPALTVPDIVRQCGEKGVDSVVIITAGFGELGSEGKRLQQEVLDIARRYGIRIVGPNCLGIIRPSGHLNATFGSGVIKDGNLALLSQSGAVCTAILDWSQSQDIGFSTVVSMGGAADVDFGEVLDYLALDSKTTGILMYVEGIRDARRFLSGLKAAARLKPVILIKSGRHESGSKAAMSHTGAMVGGDDVFDAAIERAGVVRAYSIAQLFSAARVLANNYVVKQNRLAIITNAGGPGVMSTDRAEETGVAMAGLSAASLDALNKVLPVHWSHANPIDILGDATPERYKQALDICLKDENIDGVLCILTPQAMTNPTQVAELVIEAAKTTRKPVLASWTGGKRVEEGRALFDNSTVAHFGTPEVAVDAFSFLAQYTQNQILLKQIPSAENELATPDIDGARLIIERVLAESREILTTQESKAILAAFRIPVSQTIKVDSPKDAMIAAETMGFPVVLKVNMSEFSHKSDIGGVRLNISSAKDISHHFQEMESLIKQKYPEIDKVMMTVEPMHKSFNGRELMIGVIRDPVFGPAISFGLGGTMVEILHDKAVGLPPLNEYMVEKMIAKTKAAKYLQAFRQLPPVNMKALVNTLLNVSSMVSELSEIVELDINPLIVDDRGVMAVDARIKACVSHQLSPYSHMTIHPYPHEMIQHYQLPNGMNICIRPIRPEDAEMEKDFVHKLSERSKYFRFMQALQELTPDMVVRFTQIDYDREMAFIAVTEEQDGKPNELGVGRYMANPDGHSVEFAVVVSDECHGMGIGSRIMKTLMQAAKYKGISFFEGEVLAINKPMLSLVKKLGFTIEPIHGDSEVVRVVKDLRM</sequence>
<keyword evidence="3 4" id="KW-0067">ATP-binding</keyword>
<name>A0A4V1IK44_METBY</name>
<dbReference type="GO" id="GO:0016747">
    <property type="term" value="F:acyltransferase activity, transferring groups other than amino-acyl groups"/>
    <property type="evidence" value="ECO:0007669"/>
    <property type="project" value="InterPro"/>
</dbReference>
<keyword evidence="8" id="KW-1185">Reference proteome</keyword>
<dbReference type="PROSITE" id="PS51186">
    <property type="entry name" value="GNAT"/>
    <property type="match status" value="1"/>
</dbReference>
<gene>
    <name evidence="7" type="ORF">EQU24_16240</name>
</gene>
<protein>
    <submittedName>
        <fullName evidence="7">GNAT family N-acetyltransferase</fullName>
    </submittedName>
</protein>
<dbReference type="GO" id="GO:0043758">
    <property type="term" value="F:acetate-CoA ligase (ADP-forming) activity"/>
    <property type="evidence" value="ECO:0007669"/>
    <property type="project" value="InterPro"/>
</dbReference>
<dbReference type="InterPro" id="IPR016102">
    <property type="entry name" value="Succinyl-CoA_synth-like"/>
</dbReference>
<dbReference type="SUPFAM" id="SSF56059">
    <property type="entry name" value="Glutathione synthetase ATP-binding domain-like"/>
    <property type="match status" value="1"/>
</dbReference>
<dbReference type="OrthoDB" id="9807426at2"/>
<dbReference type="SMART" id="SM00881">
    <property type="entry name" value="CoA_binding"/>
    <property type="match status" value="1"/>
</dbReference>
<dbReference type="EMBL" id="CP035467">
    <property type="protein sequence ID" value="QCW83615.1"/>
    <property type="molecule type" value="Genomic_DNA"/>
</dbReference>
<dbReference type="KEGG" id="mbur:EQU24_16240"/>
<dbReference type="Pfam" id="PF19045">
    <property type="entry name" value="Ligase_CoA_2"/>
    <property type="match status" value="1"/>
</dbReference>
<dbReference type="Pfam" id="PF13549">
    <property type="entry name" value="ATP-grasp_5"/>
    <property type="match status" value="1"/>
</dbReference>
<dbReference type="RefSeq" id="WP_017842577.1">
    <property type="nucleotide sequence ID" value="NZ_CP035467.1"/>
</dbReference>
<dbReference type="SUPFAM" id="SSF55729">
    <property type="entry name" value="Acyl-CoA N-acyltransferases (Nat)"/>
    <property type="match status" value="1"/>
</dbReference>
<evidence type="ECO:0000256" key="2">
    <source>
        <dbReference type="ARBA" id="ARBA00022741"/>
    </source>
</evidence>
<dbReference type="InterPro" id="IPR013815">
    <property type="entry name" value="ATP_grasp_subdomain_1"/>
</dbReference>